<dbReference type="Proteomes" id="UP001283361">
    <property type="component" value="Unassembled WGS sequence"/>
</dbReference>
<accession>A0AAE0YIS0</accession>
<protein>
    <submittedName>
        <fullName evidence="1">Uncharacterized protein</fullName>
    </submittedName>
</protein>
<name>A0AAE0YIS0_9GAST</name>
<comment type="caution">
    <text evidence="1">The sequence shown here is derived from an EMBL/GenBank/DDBJ whole genome shotgun (WGS) entry which is preliminary data.</text>
</comment>
<sequence length="70" mass="7824">MQVDKETKKDAKDFTLSHLPSPALLLRAANWLPASQQVVFDNPDMLCHIPDAREMYDFCLSSSEAASLQS</sequence>
<evidence type="ECO:0000313" key="2">
    <source>
        <dbReference type="Proteomes" id="UP001283361"/>
    </source>
</evidence>
<proteinExistence type="predicted"/>
<dbReference type="EMBL" id="JAWDGP010006150">
    <property type="protein sequence ID" value="KAK3746353.1"/>
    <property type="molecule type" value="Genomic_DNA"/>
</dbReference>
<keyword evidence="2" id="KW-1185">Reference proteome</keyword>
<dbReference type="AlphaFoldDB" id="A0AAE0YIS0"/>
<gene>
    <name evidence="1" type="ORF">RRG08_017710</name>
</gene>
<reference evidence="1" key="1">
    <citation type="journal article" date="2023" name="G3 (Bethesda)">
        <title>A reference genome for the long-term kleptoplast-retaining sea slug Elysia crispata morphotype clarki.</title>
        <authorList>
            <person name="Eastman K.E."/>
            <person name="Pendleton A.L."/>
            <person name="Shaikh M.A."/>
            <person name="Suttiyut T."/>
            <person name="Ogas R."/>
            <person name="Tomko P."/>
            <person name="Gavelis G."/>
            <person name="Widhalm J.R."/>
            <person name="Wisecaver J.H."/>
        </authorList>
    </citation>
    <scope>NUCLEOTIDE SEQUENCE</scope>
    <source>
        <strain evidence="1">ECLA1</strain>
    </source>
</reference>
<organism evidence="1 2">
    <name type="scientific">Elysia crispata</name>
    <name type="common">lettuce slug</name>
    <dbReference type="NCBI Taxonomy" id="231223"/>
    <lineage>
        <taxon>Eukaryota</taxon>
        <taxon>Metazoa</taxon>
        <taxon>Spiralia</taxon>
        <taxon>Lophotrochozoa</taxon>
        <taxon>Mollusca</taxon>
        <taxon>Gastropoda</taxon>
        <taxon>Heterobranchia</taxon>
        <taxon>Euthyneura</taxon>
        <taxon>Panpulmonata</taxon>
        <taxon>Sacoglossa</taxon>
        <taxon>Placobranchoidea</taxon>
        <taxon>Plakobranchidae</taxon>
        <taxon>Elysia</taxon>
    </lineage>
</organism>
<evidence type="ECO:0000313" key="1">
    <source>
        <dbReference type="EMBL" id="KAK3746353.1"/>
    </source>
</evidence>